<dbReference type="OMA" id="LLTPHEM"/>
<reference evidence="4" key="2">
    <citation type="submission" date="2012-11" db="EMBL/GenBank/DDBJ databases">
        <authorList>
            <person name="Kuo A."/>
            <person name="Curtis B.A."/>
            <person name="Tanifuji G."/>
            <person name="Burki F."/>
            <person name="Gruber A."/>
            <person name="Irimia M."/>
            <person name="Maruyama S."/>
            <person name="Arias M.C."/>
            <person name="Ball S.G."/>
            <person name="Gile G.H."/>
            <person name="Hirakawa Y."/>
            <person name="Hopkins J.F."/>
            <person name="Rensing S.A."/>
            <person name="Schmutz J."/>
            <person name="Symeonidi A."/>
            <person name="Elias M."/>
            <person name="Eveleigh R.J."/>
            <person name="Herman E.K."/>
            <person name="Klute M.J."/>
            <person name="Nakayama T."/>
            <person name="Obornik M."/>
            <person name="Reyes-Prieto A."/>
            <person name="Armbrust E.V."/>
            <person name="Aves S.J."/>
            <person name="Beiko R.G."/>
            <person name="Coutinho P."/>
            <person name="Dacks J.B."/>
            <person name="Durnford D.G."/>
            <person name="Fast N.M."/>
            <person name="Green B.R."/>
            <person name="Grisdale C."/>
            <person name="Hempe F."/>
            <person name="Henrissat B."/>
            <person name="Hoppner M.P."/>
            <person name="Ishida K.-I."/>
            <person name="Kim E."/>
            <person name="Koreny L."/>
            <person name="Kroth P.G."/>
            <person name="Liu Y."/>
            <person name="Malik S.-B."/>
            <person name="Maier U.G."/>
            <person name="McRose D."/>
            <person name="Mock T."/>
            <person name="Neilson J.A."/>
            <person name="Onodera N.T."/>
            <person name="Poole A.M."/>
            <person name="Pritham E.J."/>
            <person name="Richards T.A."/>
            <person name="Rocap G."/>
            <person name="Roy S.W."/>
            <person name="Sarai C."/>
            <person name="Schaack S."/>
            <person name="Shirato S."/>
            <person name="Slamovits C.H."/>
            <person name="Spencer D.F."/>
            <person name="Suzuki S."/>
            <person name="Worden A.Z."/>
            <person name="Zauner S."/>
            <person name="Barry K."/>
            <person name="Bell C."/>
            <person name="Bharti A.K."/>
            <person name="Crow J.A."/>
            <person name="Grimwood J."/>
            <person name="Kramer R."/>
            <person name="Lindquist E."/>
            <person name="Lucas S."/>
            <person name="Salamov A."/>
            <person name="McFadden G.I."/>
            <person name="Lane C.E."/>
            <person name="Keeling P.J."/>
            <person name="Gray M.W."/>
            <person name="Grigoriev I.V."/>
            <person name="Archibald J.M."/>
        </authorList>
    </citation>
    <scope>NUCLEOTIDE SEQUENCE</scope>
    <source>
        <strain evidence="4">CCMP2712</strain>
    </source>
</reference>
<keyword evidence="4" id="KW-1185">Reference proteome</keyword>
<dbReference type="PaxDb" id="55529-EKX54519"/>
<dbReference type="InterPro" id="IPR051927">
    <property type="entry name" value="Zn_Chap_cDPG_Synth"/>
</dbReference>
<dbReference type="GeneID" id="17311040"/>
<dbReference type="eggNOG" id="ENOG502SAPV">
    <property type="taxonomic scope" value="Eukaryota"/>
</dbReference>
<dbReference type="HOGENOM" id="CLU_133043_0_0_1"/>
<evidence type="ECO:0000259" key="1">
    <source>
        <dbReference type="SMART" id="SM00833"/>
    </source>
</evidence>
<dbReference type="SMART" id="SM00833">
    <property type="entry name" value="CobW_C"/>
    <property type="match status" value="1"/>
</dbReference>
<feature type="non-terminal residue" evidence="2">
    <location>
        <position position="101"/>
    </location>
</feature>
<dbReference type="RefSeq" id="XP_005841499.1">
    <property type="nucleotide sequence ID" value="XM_005841442.1"/>
</dbReference>
<proteinExistence type="predicted"/>
<dbReference type="KEGG" id="gtt:GUITHDRAFT_59931"/>
<dbReference type="STRING" id="905079.L1K1R2"/>
<reference evidence="2 4" key="1">
    <citation type="journal article" date="2012" name="Nature">
        <title>Algal genomes reveal evolutionary mosaicism and the fate of nucleomorphs.</title>
        <authorList>
            <consortium name="DOE Joint Genome Institute"/>
            <person name="Curtis B.A."/>
            <person name="Tanifuji G."/>
            <person name="Burki F."/>
            <person name="Gruber A."/>
            <person name="Irimia M."/>
            <person name="Maruyama S."/>
            <person name="Arias M.C."/>
            <person name="Ball S.G."/>
            <person name="Gile G.H."/>
            <person name="Hirakawa Y."/>
            <person name="Hopkins J.F."/>
            <person name="Kuo A."/>
            <person name="Rensing S.A."/>
            <person name="Schmutz J."/>
            <person name="Symeonidi A."/>
            <person name="Elias M."/>
            <person name="Eveleigh R.J."/>
            <person name="Herman E.K."/>
            <person name="Klute M.J."/>
            <person name="Nakayama T."/>
            <person name="Obornik M."/>
            <person name="Reyes-Prieto A."/>
            <person name="Armbrust E.V."/>
            <person name="Aves S.J."/>
            <person name="Beiko R.G."/>
            <person name="Coutinho P."/>
            <person name="Dacks J.B."/>
            <person name="Durnford D.G."/>
            <person name="Fast N.M."/>
            <person name="Green B.R."/>
            <person name="Grisdale C.J."/>
            <person name="Hempel F."/>
            <person name="Henrissat B."/>
            <person name="Hoppner M.P."/>
            <person name="Ishida K."/>
            <person name="Kim E."/>
            <person name="Koreny L."/>
            <person name="Kroth P.G."/>
            <person name="Liu Y."/>
            <person name="Malik S.B."/>
            <person name="Maier U.G."/>
            <person name="McRose D."/>
            <person name="Mock T."/>
            <person name="Neilson J.A."/>
            <person name="Onodera N.T."/>
            <person name="Poole A.M."/>
            <person name="Pritham E.J."/>
            <person name="Richards T.A."/>
            <person name="Rocap G."/>
            <person name="Roy S.W."/>
            <person name="Sarai C."/>
            <person name="Schaack S."/>
            <person name="Shirato S."/>
            <person name="Slamovits C.H."/>
            <person name="Spencer D.F."/>
            <person name="Suzuki S."/>
            <person name="Worden A.Z."/>
            <person name="Zauner S."/>
            <person name="Barry K."/>
            <person name="Bell C."/>
            <person name="Bharti A.K."/>
            <person name="Crow J.A."/>
            <person name="Grimwood J."/>
            <person name="Kramer R."/>
            <person name="Lindquist E."/>
            <person name="Lucas S."/>
            <person name="Salamov A."/>
            <person name="McFadden G.I."/>
            <person name="Lane C.E."/>
            <person name="Keeling P.J."/>
            <person name="Gray M.W."/>
            <person name="Grigoriev I.V."/>
            <person name="Archibald J.M."/>
        </authorList>
    </citation>
    <scope>NUCLEOTIDE SEQUENCE</scope>
    <source>
        <strain evidence="2 4">CCMP2712</strain>
    </source>
</reference>
<dbReference type="PANTHER" id="PTHR43603">
    <property type="entry name" value="COBW DOMAIN-CONTAINING PROTEIN DDB_G0274527"/>
    <property type="match status" value="1"/>
</dbReference>
<accession>L1K1R2</accession>
<gene>
    <name evidence="2" type="ORF">GUITHDRAFT_59931</name>
</gene>
<sequence>WLANLPQNIHYWSHAGHYFSLEGLGNWWVATNPAEWPRNREELDKILADFERVPENLGSGRFGDRRQEIVFIGIDMDQEAIEALMDGCLLTDDEMKIYIQR</sequence>
<name>L1K1R2_GUITC</name>
<dbReference type="Pfam" id="PF07683">
    <property type="entry name" value="CobW_C"/>
    <property type="match status" value="1"/>
</dbReference>
<dbReference type="OrthoDB" id="272672at2759"/>
<evidence type="ECO:0000313" key="4">
    <source>
        <dbReference type="Proteomes" id="UP000011087"/>
    </source>
</evidence>
<dbReference type="EMBL" id="JH992967">
    <property type="protein sequence ID" value="EKX54519.1"/>
    <property type="molecule type" value="Genomic_DNA"/>
</dbReference>
<feature type="non-terminal residue" evidence="2">
    <location>
        <position position="1"/>
    </location>
</feature>
<dbReference type="PANTHER" id="PTHR43603:SF1">
    <property type="entry name" value="ZINC-REGULATED GTPASE METALLOPROTEIN ACTIVATOR 1"/>
    <property type="match status" value="1"/>
</dbReference>
<reference evidence="3" key="3">
    <citation type="submission" date="2015-06" db="UniProtKB">
        <authorList>
            <consortium name="EnsemblProtists"/>
        </authorList>
    </citation>
    <scope>IDENTIFICATION</scope>
</reference>
<feature type="domain" description="CobW C-terminal" evidence="1">
    <location>
        <begin position="1"/>
        <end position="89"/>
    </location>
</feature>
<protein>
    <recommendedName>
        <fullName evidence="1">CobW C-terminal domain-containing protein</fullName>
    </recommendedName>
</protein>
<evidence type="ECO:0000313" key="2">
    <source>
        <dbReference type="EMBL" id="EKX54519.1"/>
    </source>
</evidence>
<evidence type="ECO:0000313" key="3">
    <source>
        <dbReference type="EnsemblProtists" id="EKX54519"/>
    </source>
</evidence>
<dbReference type="SUPFAM" id="SSF90002">
    <property type="entry name" value="Hypothetical protein YjiA, C-terminal domain"/>
    <property type="match status" value="1"/>
</dbReference>
<organism evidence="2">
    <name type="scientific">Guillardia theta (strain CCMP2712)</name>
    <name type="common">Cryptophyte</name>
    <dbReference type="NCBI Taxonomy" id="905079"/>
    <lineage>
        <taxon>Eukaryota</taxon>
        <taxon>Cryptophyceae</taxon>
        <taxon>Pyrenomonadales</taxon>
        <taxon>Geminigeraceae</taxon>
        <taxon>Guillardia</taxon>
    </lineage>
</organism>
<dbReference type="Proteomes" id="UP000011087">
    <property type="component" value="Unassembled WGS sequence"/>
</dbReference>
<dbReference type="AlphaFoldDB" id="L1K1R2"/>
<dbReference type="InterPro" id="IPR011629">
    <property type="entry name" value="CobW-like_C"/>
</dbReference>
<dbReference type="EnsemblProtists" id="EKX54519">
    <property type="protein sequence ID" value="EKX54519"/>
    <property type="gene ID" value="GUITHDRAFT_59931"/>
</dbReference>